<dbReference type="InterPro" id="IPR037523">
    <property type="entry name" value="VOC_core"/>
</dbReference>
<evidence type="ECO:0000313" key="3">
    <source>
        <dbReference type="Proteomes" id="UP000530654"/>
    </source>
</evidence>
<organism evidence="2 3">
    <name type="scientific">Rhizobium laguerreae</name>
    <dbReference type="NCBI Taxonomy" id="1076926"/>
    <lineage>
        <taxon>Bacteria</taxon>
        <taxon>Pseudomonadati</taxon>
        <taxon>Pseudomonadota</taxon>
        <taxon>Alphaproteobacteria</taxon>
        <taxon>Hyphomicrobiales</taxon>
        <taxon>Rhizobiaceae</taxon>
        <taxon>Rhizobium/Agrobacterium group</taxon>
        <taxon>Rhizobium</taxon>
    </lineage>
</organism>
<dbReference type="InterPro" id="IPR029068">
    <property type="entry name" value="Glyas_Bleomycin-R_OHBP_Dase"/>
</dbReference>
<dbReference type="PROSITE" id="PS51819">
    <property type="entry name" value="VOC"/>
    <property type="match status" value="1"/>
</dbReference>
<evidence type="ECO:0000313" key="2">
    <source>
        <dbReference type="EMBL" id="NNH67941.1"/>
    </source>
</evidence>
<gene>
    <name evidence="2" type="ORF">HLI17_32655</name>
</gene>
<dbReference type="EMBL" id="JABEQY010000051">
    <property type="protein sequence ID" value="NNH67941.1"/>
    <property type="molecule type" value="Genomic_DNA"/>
</dbReference>
<evidence type="ECO:0000259" key="1">
    <source>
        <dbReference type="PROSITE" id="PS51819"/>
    </source>
</evidence>
<dbReference type="Gene3D" id="3.10.180.10">
    <property type="entry name" value="2,3-Dihydroxybiphenyl 1,2-Dioxygenase, domain 1"/>
    <property type="match status" value="1"/>
</dbReference>
<dbReference type="Proteomes" id="UP000530654">
    <property type="component" value="Unassembled WGS sequence"/>
</dbReference>
<dbReference type="AlphaFoldDB" id="A0A7Y2W8Z4"/>
<reference evidence="2 3" key="1">
    <citation type="submission" date="2020-04" db="EMBL/GenBank/DDBJ databases">
        <title>Rhizobium bacterial biofertilizers improve the content of phenolic compounds of Lactuca sativa L. under non-saline and saline-stress conditions.</title>
        <authorList>
            <person name="Ayuso-Calles M."/>
            <person name="Garcia-Estevez I."/>
            <person name="Jimenez-Gomez A."/>
            <person name="Flores-Felix J.D."/>
            <person name="Escribano-Bailon M."/>
            <person name="Rivas R."/>
        </authorList>
    </citation>
    <scope>NUCLEOTIDE SEQUENCE [LARGE SCALE GENOMIC DNA]</scope>
    <source>
        <strain evidence="2 3">GPTR02</strain>
    </source>
</reference>
<feature type="domain" description="VOC" evidence="1">
    <location>
        <begin position="20"/>
        <end position="156"/>
    </location>
</feature>
<dbReference type="InterPro" id="IPR004360">
    <property type="entry name" value="Glyas_Fos-R_dOase_dom"/>
</dbReference>
<comment type="caution">
    <text evidence="2">The sequence shown here is derived from an EMBL/GenBank/DDBJ whole genome shotgun (WGS) entry which is preliminary data.</text>
</comment>
<dbReference type="RefSeq" id="WP_170256167.1">
    <property type="nucleotide sequence ID" value="NZ_JABEQY010000051.1"/>
</dbReference>
<sequence>MAVQEPNSPTSAHVEHIDMKLEVVVIPVSDVDRAKSFYTGLGWRLDADVAGKDGFRVVQVTPPGSPCSVIFGSNVTAAVPGSAQGLHLVVSDIERAHAALGSRGAEMSGVFHDAGGVFHRKGADQRLPGPHPSRSSYGSFASFSDPDGNGWLLQEVTSRLPGRIDAKGAAFTSASDIAAALRRVAAAHGEHEKRDGGKHDDNWPEWYADYLVKEQAGQILPT</sequence>
<protein>
    <submittedName>
        <fullName evidence="2">Glyoxalase</fullName>
    </submittedName>
</protein>
<dbReference type="SUPFAM" id="SSF54593">
    <property type="entry name" value="Glyoxalase/Bleomycin resistance protein/Dihydroxybiphenyl dioxygenase"/>
    <property type="match status" value="1"/>
</dbReference>
<accession>A0A7Y2W8Z4</accession>
<dbReference type="Pfam" id="PF00903">
    <property type="entry name" value="Glyoxalase"/>
    <property type="match status" value="1"/>
</dbReference>
<proteinExistence type="predicted"/>
<name>A0A7Y2W8Z4_9HYPH</name>